<reference evidence="1 2" key="1">
    <citation type="submission" date="2018-09" db="EMBL/GenBank/DDBJ databases">
        <title>Paracoccus onubensis nov. sp. a moderate halophilic bacterium isolated from Gruta de las Maravillas (Aracena, Spain).</title>
        <authorList>
            <person name="Jurado V."/>
            <person name="Gutierrez-Patricio S."/>
            <person name="Gonzalez-Pimentel J.L."/>
            <person name="Laiz L."/>
            <person name="Saiz-Jimenez C."/>
        </authorList>
    </citation>
    <scope>NUCLEOTIDE SEQUENCE [LARGE SCALE GENOMIC DNA]</scope>
    <source>
        <strain evidence="1 2">DSM 19484</strain>
    </source>
</reference>
<protein>
    <submittedName>
        <fullName evidence="1">Uncharacterized protein</fullName>
    </submittedName>
</protein>
<keyword evidence="2" id="KW-1185">Reference proteome</keyword>
<dbReference type="RefSeq" id="WP_119885522.1">
    <property type="nucleotide sequence ID" value="NZ_CP067169.1"/>
</dbReference>
<evidence type="ECO:0000313" key="2">
    <source>
        <dbReference type="Proteomes" id="UP000285530"/>
    </source>
</evidence>
<gene>
    <name evidence="1" type="ORF">D3P06_05075</name>
</gene>
<name>A0A418ZZX2_9RHOB</name>
<dbReference type="OrthoDB" id="8222794at2"/>
<sequence length="198" mass="22296">MSLPPRALYSLIEVSARWGCTIADIVDWAFAGHLEILVAIPPTRFYGVLHSDLVAVAPSDVLRMCRRFGVAHDEILILRVRGPGAENWSVAHPPEEGLMIDLYDLMITADTLAKFEERQRVCRRSNTGPAMKYDWEAAYLATMIRIYEHGLPESLTALVAEMQEWFIQNSADGDAPDESTIRKRISPIWHQLRAPVPA</sequence>
<comment type="caution">
    <text evidence="1">The sequence shown here is derived from an EMBL/GenBank/DDBJ whole genome shotgun (WGS) entry which is preliminary data.</text>
</comment>
<dbReference type="AlphaFoldDB" id="A0A418ZZX2"/>
<accession>A0A418ZZX2</accession>
<dbReference type="Proteomes" id="UP000285530">
    <property type="component" value="Unassembled WGS sequence"/>
</dbReference>
<dbReference type="EMBL" id="QZEV01000014">
    <property type="protein sequence ID" value="RJL06034.1"/>
    <property type="molecule type" value="Genomic_DNA"/>
</dbReference>
<proteinExistence type="predicted"/>
<organism evidence="1 2">
    <name type="scientific">Paracoccus aestuarii</name>
    <dbReference type="NCBI Taxonomy" id="453842"/>
    <lineage>
        <taxon>Bacteria</taxon>
        <taxon>Pseudomonadati</taxon>
        <taxon>Pseudomonadota</taxon>
        <taxon>Alphaproteobacteria</taxon>
        <taxon>Rhodobacterales</taxon>
        <taxon>Paracoccaceae</taxon>
        <taxon>Paracoccus</taxon>
    </lineage>
</organism>
<evidence type="ECO:0000313" key="1">
    <source>
        <dbReference type="EMBL" id="RJL06034.1"/>
    </source>
</evidence>